<reference evidence="1" key="1">
    <citation type="submission" date="2014-11" db="EMBL/GenBank/DDBJ databases">
        <authorList>
            <person name="Amaro Gonzalez C."/>
        </authorList>
    </citation>
    <scope>NUCLEOTIDE SEQUENCE</scope>
</reference>
<dbReference type="EMBL" id="GBXM01020848">
    <property type="protein sequence ID" value="JAH87729.1"/>
    <property type="molecule type" value="Transcribed_RNA"/>
</dbReference>
<sequence>MEFVPNSHNCCPITVDVSVQNSLKSLLH</sequence>
<dbReference type="AlphaFoldDB" id="A0A0E9WBI5"/>
<proteinExistence type="predicted"/>
<evidence type="ECO:0000313" key="1">
    <source>
        <dbReference type="EMBL" id="JAH87729.1"/>
    </source>
</evidence>
<protein>
    <submittedName>
        <fullName evidence="1">Uncharacterized protein</fullName>
    </submittedName>
</protein>
<accession>A0A0E9WBI5</accession>
<organism evidence="1">
    <name type="scientific">Anguilla anguilla</name>
    <name type="common">European freshwater eel</name>
    <name type="synonym">Muraena anguilla</name>
    <dbReference type="NCBI Taxonomy" id="7936"/>
    <lineage>
        <taxon>Eukaryota</taxon>
        <taxon>Metazoa</taxon>
        <taxon>Chordata</taxon>
        <taxon>Craniata</taxon>
        <taxon>Vertebrata</taxon>
        <taxon>Euteleostomi</taxon>
        <taxon>Actinopterygii</taxon>
        <taxon>Neopterygii</taxon>
        <taxon>Teleostei</taxon>
        <taxon>Anguilliformes</taxon>
        <taxon>Anguillidae</taxon>
        <taxon>Anguilla</taxon>
    </lineage>
</organism>
<name>A0A0E9WBI5_ANGAN</name>
<reference evidence="1" key="2">
    <citation type="journal article" date="2015" name="Fish Shellfish Immunol.">
        <title>Early steps in the European eel (Anguilla anguilla)-Vibrio vulnificus interaction in the gills: Role of the RtxA13 toxin.</title>
        <authorList>
            <person name="Callol A."/>
            <person name="Pajuelo D."/>
            <person name="Ebbesson L."/>
            <person name="Teles M."/>
            <person name="MacKenzie S."/>
            <person name="Amaro C."/>
        </authorList>
    </citation>
    <scope>NUCLEOTIDE SEQUENCE</scope>
</reference>